<dbReference type="InterPro" id="IPR004159">
    <property type="entry name" value="Put_SAM_MeTrfase"/>
</dbReference>
<dbReference type="PANTHER" id="PTHR10108">
    <property type="entry name" value="SAM-DEPENDENT METHYLTRANSFERASE"/>
    <property type="match status" value="1"/>
</dbReference>
<dbReference type="Proteomes" id="UP000634136">
    <property type="component" value="Unassembled WGS sequence"/>
</dbReference>
<comment type="similarity">
    <text evidence="4">Belongs to the methyltransferase superfamily.</text>
</comment>
<keyword evidence="4" id="KW-0472">Membrane</keyword>
<feature type="transmembrane region" description="Helical" evidence="4">
    <location>
        <begin position="18"/>
        <end position="40"/>
    </location>
</feature>
<dbReference type="Pfam" id="PF03141">
    <property type="entry name" value="Methyltransf_29"/>
    <property type="match status" value="1"/>
</dbReference>
<keyword evidence="4" id="KW-1133">Transmembrane helix</keyword>
<evidence type="ECO:0000256" key="3">
    <source>
        <dbReference type="ARBA" id="ARBA00023180"/>
    </source>
</evidence>
<keyword evidence="4" id="KW-0812">Transmembrane</keyword>
<dbReference type="GO" id="GO:0008168">
    <property type="term" value="F:methyltransferase activity"/>
    <property type="evidence" value="ECO:0007669"/>
    <property type="project" value="UniProtKB-UniRule"/>
</dbReference>
<evidence type="ECO:0000256" key="4">
    <source>
        <dbReference type="RuleBase" id="RU366043"/>
    </source>
</evidence>
<protein>
    <recommendedName>
        <fullName evidence="4">Methyltransferase</fullName>
        <ecNumber evidence="4">2.1.1.-</ecNumber>
    </recommendedName>
</protein>
<dbReference type="GO" id="GO:0032259">
    <property type="term" value="P:methylation"/>
    <property type="evidence" value="ECO:0007669"/>
    <property type="project" value="UniProtKB-KW"/>
</dbReference>
<dbReference type="OrthoDB" id="1433765at2759"/>
<keyword evidence="2 4" id="KW-0808">Transferase</keyword>
<dbReference type="GO" id="GO:0005768">
    <property type="term" value="C:endosome"/>
    <property type="evidence" value="ECO:0007669"/>
    <property type="project" value="TreeGrafter"/>
</dbReference>
<gene>
    <name evidence="5" type="ORF">G2W53_001575</name>
</gene>
<evidence type="ECO:0000256" key="2">
    <source>
        <dbReference type="ARBA" id="ARBA00022679"/>
    </source>
</evidence>
<evidence type="ECO:0000313" key="6">
    <source>
        <dbReference type="Proteomes" id="UP000634136"/>
    </source>
</evidence>
<comment type="subcellular location">
    <subcellularLocation>
        <location evidence="4">Membrane</location>
        <topology evidence="4">Single-pass type II membrane protein</topology>
    </subcellularLocation>
</comment>
<dbReference type="EMBL" id="JAAIUW010000001">
    <property type="protein sequence ID" value="KAF7844670.1"/>
    <property type="molecule type" value="Genomic_DNA"/>
</dbReference>
<evidence type="ECO:0000256" key="1">
    <source>
        <dbReference type="ARBA" id="ARBA00022603"/>
    </source>
</evidence>
<dbReference type="GO" id="GO:0005802">
    <property type="term" value="C:trans-Golgi network"/>
    <property type="evidence" value="ECO:0007669"/>
    <property type="project" value="TreeGrafter"/>
</dbReference>
<keyword evidence="4" id="KW-0735">Signal-anchor</keyword>
<name>A0A834XHT1_9FABA</name>
<comment type="caution">
    <text evidence="5">The sequence shown here is derived from an EMBL/GenBank/DDBJ whole genome shotgun (WGS) entry which is preliminary data.</text>
</comment>
<keyword evidence="6" id="KW-1185">Reference proteome</keyword>
<keyword evidence="3 4" id="KW-0325">Glycoprotein</keyword>
<proteinExistence type="inferred from homology"/>
<dbReference type="PANTHER" id="PTHR10108:SF1059">
    <property type="entry name" value="METHYLTRANSFERASE PMT15-RELATED"/>
    <property type="match status" value="1"/>
</dbReference>
<dbReference type="EC" id="2.1.1.-" evidence="4"/>
<dbReference type="AlphaFoldDB" id="A0A834XHT1"/>
<sequence>MNAYLGGFAASLVDDPVWVMNVVPVEALFHLLITICLSHLRCEAMSTYPRTYDFIHGDSVFSLYQNR</sequence>
<dbReference type="GO" id="GO:0016020">
    <property type="term" value="C:membrane"/>
    <property type="evidence" value="ECO:0007669"/>
    <property type="project" value="UniProtKB-SubCell"/>
</dbReference>
<organism evidence="5 6">
    <name type="scientific">Senna tora</name>
    <dbReference type="NCBI Taxonomy" id="362788"/>
    <lineage>
        <taxon>Eukaryota</taxon>
        <taxon>Viridiplantae</taxon>
        <taxon>Streptophyta</taxon>
        <taxon>Embryophyta</taxon>
        <taxon>Tracheophyta</taxon>
        <taxon>Spermatophyta</taxon>
        <taxon>Magnoliopsida</taxon>
        <taxon>eudicotyledons</taxon>
        <taxon>Gunneridae</taxon>
        <taxon>Pentapetalae</taxon>
        <taxon>rosids</taxon>
        <taxon>fabids</taxon>
        <taxon>Fabales</taxon>
        <taxon>Fabaceae</taxon>
        <taxon>Caesalpinioideae</taxon>
        <taxon>Cassia clade</taxon>
        <taxon>Senna</taxon>
    </lineage>
</organism>
<keyword evidence="1 4" id="KW-0489">Methyltransferase</keyword>
<reference evidence="5" key="1">
    <citation type="submission" date="2020-09" db="EMBL/GenBank/DDBJ databases">
        <title>Genome-Enabled Discovery of Anthraquinone Biosynthesis in Senna tora.</title>
        <authorList>
            <person name="Kang S.-H."/>
            <person name="Pandey R.P."/>
            <person name="Lee C.-M."/>
            <person name="Sim J.-S."/>
            <person name="Jeong J.-T."/>
            <person name="Choi B.-S."/>
            <person name="Jung M."/>
            <person name="Ginzburg D."/>
            <person name="Zhao K."/>
            <person name="Won S.Y."/>
            <person name="Oh T.-J."/>
            <person name="Yu Y."/>
            <person name="Kim N.-H."/>
            <person name="Lee O.R."/>
            <person name="Lee T.-H."/>
            <person name="Bashyal P."/>
            <person name="Kim T.-S."/>
            <person name="Lee W.-H."/>
            <person name="Kawkins C."/>
            <person name="Kim C.-K."/>
            <person name="Kim J.S."/>
            <person name="Ahn B.O."/>
            <person name="Rhee S.Y."/>
            <person name="Sohng J.K."/>
        </authorList>
    </citation>
    <scope>NUCLEOTIDE SEQUENCE</scope>
    <source>
        <tissue evidence="5">Leaf</tissue>
    </source>
</reference>
<evidence type="ECO:0000313" key="5">
    <source>
        <dbReference type="EMBL" id="KAF7844670.1"/>
    </source>
</evidence>
<accession>A0A834XHT1</accession>